<dbReference type="InterPro" id="IPR000838">
    <property type="entry name" value="RNA_pol_sigma70_ECF_CS"/>
</dbReference>
<evidence type="ECO:0000313" key="11">
    <source>
        <dbReference type="EMBL" id="MBB5789391.1"/>
    </source>
</evidence>
<evidence type="ECO:0000256" key="7">
    <source>
        <dbReference type="RuleBase" id="RU000716"/>
    </source>
</evidence>
<dbReference type="Pfam" id="PF08281">
    <property type="entry name" value="Sigma70_r4_2"/>
    <property type="match status" value="1"/>
</dbReference>
<dbReference type="InterPro" id="IPR036388">
    <property type="entry name" value="WH-like_DNA-bd_sf"/>
</dbReference>
<feature type="domain" description="SnoaL-like" evidence="10">
    <location>
        <begin position="213"/>
        <end position="318"/>
    </location>
</feature>
<dbReference type="EMBL" id="JACHMM010000001">
    <property type="protein sequence ID" value="MBB5789391.1"/>
    <property type="molecule type" value="Genomic_DNA"/>
</dbReference>
<dbReference type="NCBIfam" id="TIGR02960">
    <property type="entry name" value="SigX5"/>
    <property type="match status" value="1"/>
</dbReference>
<dbReference type="Proteomes" id="UP000542813">
    <property type="component" value="Unassembled WGS sequence"/>
</dbReference>
<dbReference type="GO" id="GO:0003677">
    <property type="term" value="F:DNA binding"/>
    <property type="evidence" value="ECO:0007669"/>
    <property type="project" value="UniProtKB-KW"/>
</dbReference>
<dbReference type="CDD" id="cd06171">
    <property type="entry name" value="Sigma70_r4"/>
    <property type="match status" value="1"/>
</dbReference>
<dbReference type="RefSeq" id="WP_184824731.1">
    <property type="nucleotide sequence ID" value="NZ_JACHMM010000001.1"/>
</dbReference>
<evidence type="ECO:0000259" key="10">
    <source>
        <dbReference type="Pfam" id="PF12680"/>
    </source>
</evidence>
<dbReference type="InterPro" id="IPR013249">
    <property type="entry name" value="RNA_pol_sigma70_r4_t2"/>
</dbReference>
<feature type="domain" description="RNA polymerase sigma-70 region 2" evidence="8">
    <location>
        <begin position="25"/>
        <end position="93"/>
    </location>
</feature>
<accession>A0A7W9GTD2</accession>
<dbReference type="SUPFAM" id="SSF88946">
    <property type="entry name" value="Sigma2 domain of RNA polymerase sigma factors"/>
    <property type="match status" value="1"/>
</dbReference>
<dbReference type="NCBIfam" id="TIGR02937">
    <property type="entry name" value="sigma70-ECF"/>
    <property type="match status" value="1"/>
</dbReference>
<dbReference type="InterPro" id="IPR013324">
    <property type="entry name" value="RNA_pol_sigma_r3/r4-like"/>
</dbReference>
<dbReference type="Gene3D" id="1.10.1740.10">
    <property type="match status" value="1"/>
</dbReference>
<keyword evidence="5 7" id="KW-0238">DNA-binding</keyword>
<comment type="caution">
    <text evidence="11">The sequence shown here is derived from an EMBL/GenBank/DDBJ whole genome shotgun (WGS) entry which is preliminary data.</text>
</comment>
<keyword evidence="3 7" id="KW-0805">Transcription regulation</keyword>
<dbReference type="InterPro" id="IPR037401">
    <property type="entry name" value="SnoaL-like"/>
</dbReference>
<evidence type="ECO:0000259" key="8">
    <source>
        <dbReference type="Pfam" id="PF04542"/>
    </source>
</evidence>
<dbReference type="InterPro" id="IPR032710">
    <property type="entry name" value="NTF2-like_dom_sf"/>
</dbReference>
<evidence type="ECO:0000256" key="1">
    <source>
        <dbReference type="ARBA" id="ARBA00010641"/>
    </source>
</evidence>
<dbReference type="GO" id="GO:0016987">
    <property type="term" value="F:sigma factor activity"/>
    <property type="evidence" value="ECO:0007669"/>
    <property type="project" value="UniProtKB-KW"/>
</dbReference>
<dbReference type="GO" id="GO:0006950">
    <property type="term" value="P:response to stress"/>
    <property type="evidence" value="ECO:0007669"/>
    <property type="project" value="UniProtKB-ARBA"/>
</dbReference>
<dbReference type="GO" id="GO:0006352">
    <property type="term" value="P:DNA-templated transcription initiation"/>
    <property type="evidence" value="ECO:0007669"/>
    <property type="project" value="InterPro"/>
</dbReference>
<dbReference type="AlphaFoldDB" id="A0A7W9GTD2"/>
<protein>
    <recommendedName>
        <fullName evidence="7">RNA polymerase sigma factor</fullName>
    </recommendedName>
</protein>
<organism evidence="11 12">
    <name type="scientific">Jiangella mangrovi</name>
    <dbReference type="NCBI Taxonomy" id="1524084"/>
    <lineage>
        <taxon>Bacteria</taxon>
        <taxon>Bacillati</taxon>
        <taxon>Actinomycetota</taxon>
        <taxon>Actinomycetes</taxon>
        <taxon>Jiangellales</taxon>
        <taxon>Jiangellaceae</taxon>
        <taxon>Jiangella</taxon>
    </lineage>
</organism>
<dbReference type="InterPro" id="IPR014284">
    <property type="entry name" value="RNA_pol_sigma-70_dom"/>
</dbReference>
<evidence type="ECO:0000256" key="5">
    <source>
        <dbReference type="ARBA" id="ARBA00023125"/>
    </source>
</evidence>
<dbReference type="PANTHER" id="PTHR43133:SF65">
    <property type="entry name" value="ECF RNA POLYMERASE SIGMA FACTOR SIGG"/>
    <property type="match status" value="1"/>
</dbReference>
<dbReference type="NCBIfam" id="NF006089">
    <property type="entry name" value="PRK08241.1"/>
    <property type="match status" value="1"/>
</dbReference>
<dbReference type="Gene3D" id="1.10.10.10">
    <property type="entry name" value="Winged helix-like DNA-binding domain superfamily/Winged helix DNA-binding domain"/>
    <property type="match status" value="1"/>
</dbReference>
<evidence type="ECO:0000256" key="2">
    <source>
        <dbReference type="ARBA" id="ARBA00011344"/>
    </source>
</evidence>
<dbReference type="InterPro" id="IPR013325">
    <property type="entry name" value="RNA_pol_sigma_r2"/>
</dbReference>
<keyword evidence="12" id="KW-1185">Reference proteome</keyword>
<dbReference type="Pfam" id="PF04542">
    <property type="entry name" value="Sigma70_r2"/>
    <property type="match status" value="1"/>
</dbReference>
<evidence type="ECO:0000259" key="9">
    <source>
        <dbReference type="Pfam" id="PF08281"/>
    </source>
</evidence>
<evidence type="ECO:0000256" key="3">
    <source>
        <dbReference type="ARBA" id="ARBA00023015"/>
    </source>
</evidence>
<dbReference type="PROSITE" id="PS01063">
    <property type="entry name" value="SIGMA70_ECF"/>
    <property type="match status" value="1"/>
</dbReference>
<name>A0A7W9GTD2_9ACTN</name>
<evidence type="ECO:0000256" key="6">
    <source>
        <dbReference type="ARBA" id="ARBA00023163"/>
    </source>
</evidence>
<dbReference type="Gene3D" id="3.10.450.50">
    <property type="match status" value="1"/>
</dbReference>
<proteinExistence type="inferred from homology"/>
<dbReference type="InterPro" id="IPR014305">
    <property type="entry name" value="RNA_pol_sigma-G_actinobac"/>
</dbReference>
<keyword evidence="4 7" id="KW-0731">Sigma factor</keyword>
<sequence>MSEETADEPLVVAARDGDEAAFAELITRHRPELQVHCYRMLGSVHEAEDLVQETFLRAWRRRESYRGPGSYRAWLYGIATHACLDALKARRRRPGGDGPPPDAPHLAPTPAVAVPWLQPYPDDLLEGVVARETVELAFLAAVQYLPPRQRAVLLLRDVLGWPAAQVAEALGTSVASVTSALQQARPALRSRLPERRLDWTAPAEVSAGDRALVRRYVDAIERSDGAALAALLRADARAGHQPGAGGHVGDRPVWYQGRDVLVAAWAPVMPGPGDGPSLRLVPTTANGRPAVATYVRAPGSPRFSAFALAVLTVVDGLIGEVQAFTPDVFPAFGLPPARGADEF</sequence>
<dbReference type="SUPFAM" id="SSF54427">
    <property type="entry name" value="NTF2-like"/>
    <property type="match status" value="1"/>
</dbReference>
<comment type="similarity">
    <text evidence="1 7">Belongs to the sigma-70 factor family. ECF subfamily.</text>
</comment>
<dbReference type="SUPFAM" id="SSF88659">
    <property type="entry name" value="Sigma3 and sigma4 domains of RNA polymerase sigma factors"/>
    <property type="match status" value="1"/>
</dbReference>
<dbReference type="PANTHER" id="PTHR43133">
    <property type="entry name" value="RNA POLYMERASE ECF-TYPE SIGMA FACTO"/>
    <property type="match status" value="1"/>
</dbReference>
<dbReference type="Pfam" id="PF12680">
    <property type="entry name" value="SnoaL_2"/>
    <property type="match status" value="1"/>
</dbReference>
<dbReference type="InterPro" id="IPR039425">
    <property type="entry name" value="RNA_pol_sigma-70-like"/>
</dbReference>
<reference evidence="11 12" key="1">
    <citation type="submission" date="2020-08" db="EMBL/GenBank/DDBJ databases">
        <title>Sequencing the genomes of 1000 actinobacteria strains.</title>
        <authorList>
            <person name="Klenk H.-P."/>
        </authorList>
    </citation>
    <scope>NUCLEOTIDE SEQUENCE [LARGE SCALE GENOMIC DNA]</scope>
    <source>
        <strain evidence="11 12">DSM 102122</strain>
    </source>
</reference>
<keyword evidence="6 7" id="KW-0804">Transcription</keyword>
<feature type="domain" description="RNA polymerase sigma factor 70 region 4 type 2" evidence="9">
    <location>
        <begin position="137"/>
        <end position="185"/>
    </location>
</feature>
<evidence type="ECO:0000313" key="12">
    <source>
        <dbReference type="Proteomes" id="UP000542813"/>
    </source>
</evidence>
<evidence type="ECO:0000256" key="4">
    <source>
        <dbReference type="ARBA" id="ARBA00023082"/>
    </source>
</evidence>
<dbReference type="InterPro" id="IPR007627">
    <property type="entry name" value="RNA_pol_sigma70_r2"/>
</dbReference>
<comment type="subunit">
    <text evidence="2">Interacts transiently with the RNA polymerase catalytic core formed by RpoA, RpoB, RpoC and RpoZ (2 alpha, 1 beta, 1 beta' and 1 omega subunit) to form the RNA polymerase holoenzyme that can initiate transcription.</text>
</comment>
<gene>
    <name evidence="11" type="ORF">HD601_003966</name>
</gene>